<proteinExistence type="predicted"/>
<accession>A0ACC5VTD3</accession>
<evidence type="ECO:0000313" key="2">
    <source>
        <dbReference type="Proteomes" id="UP001319846"/>
    </source>
</evidence>
<sequence>MTLLWIALALMLLPALVCLLAPLRSARALYSQQQAFEADDAATEQNVAIFKRRLASLNAAHERGDIDTEQRAEGQLELERNLLDDTADQRTRPLQSPRAGRLAVPLVALGVTAISLFWYLQEGAEGDLALYRVQQELLEDPSATATTYIARLEAQAARQPGNPNVWAALFPLYRDTGQQARAVHALEQLMTLEGRQPEVLAQLAQLRFFMADRELAPDVQALVDETLAQDPRQPTVLGLLGIHAFDEGDYAGAIERWRRALATSDNAMAESLREGIRVAQERLEGAPAAERSDPTEIMPPRP</sequence>
<comment type="caution">
    <text evidence="1">The sequence shown here is derived from an EMBL/GenBank/DDBJ whole genome shotgun (WGS) entry which is preliminary data.</text>
</comment>
<evidence type="ECO:0000313" key="1">
    <source>
        <dbReference type="EMBL" id="MBZ5487225.1"/>
    </source>
</evidence>
<name>A0ACC5VTD3_9GAMM</name>
<dbReference type="Proteomes" id="UP001319846">
    <property type="component" value="Unassembled WGS sequence"/>
</dbReference>
<gene>
    <name evidence="1" type="primary">ccmI</name>
    <name evidence="1" type="ORF">HW452_06770</name>
</gene>
<keyword evidence="2" id="KW-1185">Reference proteome</keyword>
<reference evidence="1" key="1">
    <citation type="submission" date="2020-06" db="EMBL/GenBank/DDBJ databases">
        <title>Whole Genome Sequence of Halomonas aquamarina MB598.</title>
        <authorList>
            <person name="Pervaiz M."/>
            <person name="Fariq A."/>
            <person name="Yasmin A."/>
            <person name="Welch M."/>
        </authorList>
    </citation>
    <scope>NUCLEOTIDE SEQUENCE</scope>
    <source>
        <strain evidence="1">MB598</strain>
    </source>
</reference>
<dbReference type="EMBL" id="JABYQT010000003">
    <property type="protein sequence ID" value="MBZ5487225.1"/>
    <property type="molecule type" value="Genomic_DNA"/>
</dbReference>
<organism evidence="1 2">
    <name type="scientific">Vreelandella aquamarina</name>
    <dbReference type="NCBI Taxonomy" id="77097"/>
    <lineage>
        <taxon>Bacteria</taxon>
        <taxon>Pseudomonadati</taxon>
        <taxon>Pseudomonadota</taxon>
        <taxon>Gammaproteobacteria</taxon>
        <taxon>Oceanospirillales</taxon>
        <taxon>Halomonadaceae</taxon>
        <taxon>Vreelandella</taxon>
    </lineage>
</organism>
<protein>
    <submittedName>
        <fullName evidence="1">C-type cytochrome biogenesis protein CcmI</fullName>
    </submittedName>
</protein>